<protein>
    <submittedName>
        <fullName evidence="2">Uncharacterized protein</fullName>
    </submittedName>
</protein>
<organism evidence="2 3">
    <name type="scientific">Paenibacillus cellulosilyticus</name>
    <dbReference type="NCBI Taxonomy" id="375489"/>
    <lineage>
        <taxon>Bacteria</taxon>
        <taxon>Bacillati</taxon>
        <taxon>Bacillota</taxon>
        <taxon>Bacilli</taxon>
        <taxon>Bacillales</taxon>
        <taxon>Paenibacillaceae</taxon>
        <taxon>Paenibacillus</taxon>
    </lineage>
</organism>
<dbReference type="AlphaFoldDB" id="A0A2V2YLG7"/>
<proteinExistence type="predicted"/>
<evidence type="ECO:0000256" key="1">
    <source>
        <dbReference type="SAM" id="Phobius"/>
    </source>
</evidence>
<keyword evidence="1" id="KW-1133">Transmembrane helix</keyword>
<dbReference type="EMBL" id="QGTQ01000030">
    <property type="protein sequence ID" value="PWV94465.1"/>
    <property type="molecule type" value="Genomic_DNA"/>
</dbReference>
<feature type="transmembrane region" description="Helical" evidence="1">
    <location>
        <begin position="37"/>
        <end position="60"/>
    </location>
</feature>
<gene>
    <name evidence="2" type="ORF">DFQ01_13030</name>
</gene>
<accession>A0A2V2YLG7</accession>
<reference evidence="2 3" key="1">
    <citation type="submission" date="2018-05" db="EMBL/GenBank/DDBJ databases">
        <title>Genomic Encyclopedia of Type Strains, Phase III (KMG-III): the genomes of soil and plant-associated and newly described type strains.</title>
        <authorList>
            <person name="Whitman W."/>
        </authorList>
    </citation>
    <scope>NUCLEOTIDE SEQUENCE [LARGE SCALE GENOMIC DNA]</scope>
    <source>
        <strain evidence="2 3">CECT 5696</strain>
    </source>
</reference>
<evidence type="ECO:0000313" key="2">
    <source>
        <dbReference type="EMBL" id="PWV94465.1"/>
    </source>
</evidence>
<keyword evidence="1" id="KW-0472">Membrane</keyword>
<name>A0A2V2YLG7_9BACL</name>
<keyword evidence="1" id="KW-0812">Transmembrane</keyword>
<dbReference type="Proteomes" id="UP000246635">
    <property type="component" value="Unassembled WGS sequence"/>
</dbReference>
<sequence length="63" mass="7140">MASIFLVFYGIWKKNKFFEPKVGPVGNGLSDELVKTVWILFGISMVLGIGGIIYFTYAMFKKK</sequence>
<comment type="caution">
    <text evidence="2">The sequence shown here is derived from an EMBL/GenBank/DDBJ whole genome shotgun (WGS) entry which is preliminary data.</text>
</comment>
<evidence type="ECO:0000313" key="3">
    <source>
        <dbReference type="Proteomes" id="UP000246635"/>
    </source>
</evidence>
<keyword evidence="3" id="KW-1185">Reference proteome</keyword>